<dbReference type="GO" id="GO:0006935">
    <property type="term" value="P:chemotaxis"/>
    <property type="evidence" value="ECO:0007669"/>
    <property type="project" value="UniProtKB-KW"/>
</dbReference>
<dbReference type="SMART" id="SM00304">
    <property type="entry name" value="HAMP"/>
    <property type="match status" value="2"/>
</dbReference>
<dbReference type="EMBL" id="CP058909">
    <property type="protein sequence ID" value="QLH83334.1"/>
    <property type="molecule type" value="Genomic_DNA"/>
</dbReference>
<evidence type="ECO:0000256" key="9">
    <source>
        <dbReference type="PROSITE-ProRule" id="PRU00284"/>
    </source>
</evidence>
<proteinExistence type="inferred from homology"/>
<evidence type="ECO:0000259" key="12">
    <source>
        <dbReference type="PROSITE" id="PS50111"/>
    </source>
</evidence>
<keyword evidence="2" id="KW-1003">Cell membrane</keyword>
<feature type="coiled-coil region" evidence="10">
    <location>
        <begin position="629"/>
        <end position="670"/>
    </location>
</feature>
<evidence type="ECO:0000313" key="15">
    <source>
        <dbReference type="Proteomes" id="UP000509346"/>
    </source>
</evidence>
<evidence type="ECO:0000256" key="11">
    <source>
        <dbReference type="SAM" id="MobiDB-lite"/>
    </source>
</evidence>
<keyword evidence="7 9" id="KW-0807">Transducer</keyword>
<dbReference type="SMART" id="SM00283">
    <property type="entry name" value="MA"/>
    <property type="match status" value="1"/>
</dbReference>
<protein>
    <submittedName>
        <fullName evidence="14">HAMP domain-containing protein</fullName>
    </submittedName>
</protein>
<feature type="domain" description="HAMP" evidence="13">
    <location>
        <begin position="655"/>
        <end position="708"/>
    </location>
</feature>
<dbReference type="CDD" id="cd11386">
    <property type="entry name" value="MCP_signal"/>
    <property type="match status" value="1"/>
</dbReference>
<comment type="subcellular location">
    <subcellularLocation>
        <location evidence="1">Cell membrane</location>
        <topology evidence="1">Multi-pass membrane protein</topology>
    </subcellularLocation>
</comment>
<feature type="compositionally biased region" description="Acidic residues" evidence="11">
    <location>
        <begin position="1041"/>
        <end position="1064"/>
    </location>
</feature>
<dbReference type="AlphaFoldDB" id="A0A7D5TVM3"/>
<dbReference type="Proteomes" id="UP000509346">
    <property type="component" value="Chromosome"/>
</dbReference>
<dbReference type="SUPFAM" id="SSF103190">
    <property type="entry name" value="Sensory domain-like"/>
    <property type="match status" value="1"/>
</dbReference>
<comment type="similarity">
    <text evidence="8">Belongs to the methyl-accepting chemotaxis (MCP) protein family.</text>
</comment>
<feature type="region of interest" description="Disordered" evidence="11">
    <location>
        <begin position="961"/>
        <end position="983"/>
    </location>
</feature>
<evidence type="ECO:0000256" key="3">
    <source>
        <dbReference type="ARBA" id="ARBA00022500"/>
    </source>
</evidence>
<keyword evidence="10" id="KW-0175">Coiled coil</keyword>
<dbReference type="PROSITE" id="PS50885">
    <property type="entry name" value="HAMP"/>
    <property type="match status" value="2"/>
</dbReference>
<keyword evidence="6" id="KW-0472">Membrane</keyword>
<dbReference type="Pfam" id="PF02743">
    <property type="entry name" value="dCache_1"/>
    <property type="match status" value="1"/>
</dbReference>
<dbReference type="Gene3D" id="6.10.340.10">
    <property type="match status" value="1"/>
</dbReference>
<dbReference type="CDD" id="cd18774">
    <property type="entry name" value="PDC2_HK_sensor"/>
    <property type="match status" value="1"/>
</dbReference>
<evidence type="ECO:0000256" key="7">
    <source>
        <dbReference type="ARBA" id="ARBA00023224"/>
    </source>
</evidence>
<dbReference type="PROSITE" id="PS50111">
    <property type="entry name" value="CHEMOTAXIS_TRANSDUC_2"/>
    <property type="match status" value="1"/>
</dbReference>
<dbReference type="KEGG" id="hpel:HZS54_17590"/>
<feature type="compositionally biased region" description="Acidic residues" evidence="11">
    <location>
        <begin position="1009"/>
        <end position="1023"/>
    </location>
</feature>
<sequence>MRLSAKLILVFLVVSLIPTAVVGVTANQSMTDLSEQSQRASAASLEAQVTDELNNSVEARSEEIGNLLNERRADVKSLAGTAAVADYYSATSGESAVARERSARQLGYVALHVRDAVESTAETLLEERYDGRAWEDLSAEEQRAVETAVERRIAGTAGDGTTDAGALADTFRPGYVGETGYAMVTDREGAVVVHHEVGDGERLGDGAGGLAMAYDAINLTVRSDERVRAGEDWASETYTAETGEGDDEGTRVVSYTYYDRFDWVIAPGVFADEFRQSSVTEARSNIAGSFESALWTQTMTVDGQDAQAYRSLRLTDADGREVVSVTRTDAGSVNVSEDETSYADTGWFSRAKGARPGRVVVGDITMRNGEQRNMLATPVYHDGRLSGVLAAEFNYHHVTNITDSVTVAESGYLYIVNDRGELVSYPRESLLREKANLAQGALGDSLATIVNERMLQGEAGLATYSLGNETDAAQRYVGFRPLDVGERTYTMVATVPESDVTGPAAALGAQLRAEADSTRQTILLILGAVLVGVVATGYGLARYFARPIEQVRDHAQRLARGEFDEELDVDAGNDEIGEMVTAFEEMHGSLSVAAAQADALADQEFDAPVLDEEVPGRLGAALTTMHENTEAFVADLDEARSDAEAAREEAEQLAADLQRQAEEAAGVLERAADGDLTARMDEARDSDAMRTIATEFNEMLAELEDTVVDIKRFSDEVAGVSEQVSRGSSEVSSASQEVAESIEDIAARAAEQTGSLEEVSGEMNDLSATVEEIASSSDEVAELSAEAAADARGGTDLAEESIEMIETIEDQADETVDEMERLEREVSEIDEIVTLIDDIAEQTNVLALNASIEAARAGEAGEGFAVVADEVKNLAEETGEATDEIADLIDGVESSTAETVEDMREMHEAVEDGRETIDESLRTLEEIADHVEEANTGVQSINDATDEQAASAQEVVAMADDVADASRETRSEAQEVASAAEQQTMTATQMAGTADELDGLADDLREQLDEFTVDDAEGAESGEDPALGGDEGKDPAPSEGSGDDPALEAPDEADEEFDAAADDD</sequence>
<feature type="region of interest" description="Disordered" evidence="11">
    <location>
        <begin position="999"/>
        <end position="1064"/>
    </location>
</feature>
<dbReference type="GO" id="GO:0005886">
    <property type="term" value="C:plasma membrane"/>
    <property type="evidence" value="ECO:0007669"/>
    <property type="project" value="UniProtKB-SubCell"/>
</dbReference>
<evidence type="ECO:0000256" key="2">
    <source>
        <dbReference type="ARBA" id="ARBA00022475"/>
    </source>
</evidence>
<feature type="compositionally biased region" description="Low complexity" evidence="11">
    <location>
        <begin position="974"/>
        <end position="983"/>
    </location>
</feature>
<dbReference type="Gene3D" id="1.10.287.950">
    <property type="entry name" value="Methyl-accepting chemotaxis protein"/>
    <property type="match status" value="1"/>
</dbReference>
<accession>A0A7D5TVM3</accession>
<evidence type="ECO:0000313" key="14">
    <source>
        <dbReference type="EMBL" id="QLH83334.1"/>
    </source>
</evidence>
<evidence type="ECO:0000256" key="5">
    <source>
        <dbReference type="ARBA" id="ARBA00022989"/>
    </source>
</evidence>
<gene>
    <name evidence="14" type="ORF">HZS54_17590</name>
</gene>
<evidence type="ECO:0000256" key="8">
    <source>
        <dbReference type="ARBA" id="ARBA00029447"/>
    </source>
</evidence>
<dbReference type="CDD" id="cd12912">
    <property type="entry name" value="PDC2_MCP_like"/>
    <property type="match status" value="1"/>
</dbReference>
<feature type="coiled-coil region" evidence="10">
    <location>
        <begin position="798"/>
        <end position="832"/>
    </location>
</feature>
<dbReference type="PANTHER" id="PTHR32089">
    <property type="entry name" value="METHYL-ACCEPTING CHEMOTAXIS PROTEIN MCPB"/>
    <property type="match status" value="1"/>
</dbReference>
<keyword evidence="4" id="KW-0812">Transmembrane</keyword>
<dbReference type="Pfam" id="PF00015">
    <property type="entry name" value="MCPsignal"/>
    <property type="match status" value="1"/>
</dbReference>
<dbReference type="SUPFAM" id="SSF158472">
    <property type="entry name" value="HAMP domain-like"/>
    <property type="match status" value="1"/>
</dbReference>
<keyword evidence="15" id="KW-1185">Reference proteome</keyword>
<name>A0A7D5TVM3_9EURY</name>
<evidence type="ECO:0000256" key="10">
    <source>
        <dbReference type="SAM" id="Coils"/>
    </source>
</evidence>
<dbReference type="GO" id="GO:0007165">
    <property type="term" value="P:signal transduction"/>
    <property type="evidence" value="ECO:0007669"/>
    <property type="project" value="UniProtKB-KW"/>
</dbReference>
<dbReference type="InterPro" id="IPR029151">
    <property type="entry name" value="Sensor-like_sf"/>
</dbReference>
<keyword evidence="3" id="KW-0145">Chemotaxis</keyword>
<dbReference type="Gene3D" id="3.30.450.20">
    <property type="entry name" value="PAS domain"/>
    <property type="match status" value="1"/>
</dbReference>
<dbReference type="InterPro" id="IPR033479">
    <property type="entry name" value="dCache_1"/>
</dbReference>
<evidence type="ECO:0000256" key="6">
    <source>
        <dbReference type="ARBA" id="ARBA00023136"/>
    </source>
</evidence>
<feature type="domain" description="Methyl-accepting transducer" evidence="12">
    <location>
        <begin position="727"/>
        <end position="963"/>
    </location>
</feature>
<dbReference type="SUPFAM" id="SSF58104">
    <property type="entry name" value="Methyl-accepting chemotaxis protein (MCP) signaling domain"/>
    <property type="match status" value="1"/>
</dbReference>
<dbReference type="PANTHER" id="PTHR32089:SF112">
    <property type="entry name" value="LYSOZYME-LIKE PROTEIN-RELATED"/>
    <property type="match status" value="1"/>
</dbReference>
<dbReference type="RefSeq" id="WP_179918383.1">
    <property type="nucleotide sequence ID" value="NZ_CP058909.1"/>
</dbReference>
<organism evidence="14 15">
    <name type="scientific">Halosimplex pelagicum</name>
    <dbReference type="NCBI Taxonomy" id="869886"/>
    <lineage>
        <taxon>Archaea</taxon>
        <taxon>Methanobacteriati</taxon>
        <taxon>Methanobacteriota</taxon>
        <taxon>Stenosarchaea group</taxon>
        <taxon>Halobacteria</taxon>
        <taxon>Halobacteriales</taxon>
        <taxon>Haloarculaceae</taxon>
        <taxon>Halosimplex</taxon>
    </lineage>
</organism>
<dbReference type="Pfam" id="PF00672">
    <property type="entry name" value="HAMP"/>
    <property type="match status" value="1"/>
</dbReference>
<evidence type="ECO:0000259" key="13">
    <source>
        <dbReference type="PROSITE" id="PS50885"/>
    </source>
</evidence>
<dbReference type="CDD" id="cd06225">
    <property type="entry name" value="HAMP"/>
    <property type="match status" value="1"/>
</dbReference>
<dbReference type="GeneID" id="56084441"/>
<dbReference type="InterPro" id="IPR003660">
    <property type="entry name" value="HAMP_dom"/>
</dbReference>
<dbReference type="OrthoDB" id="8523at2157"/>
<evidence type="ECO:0000256" key="1">
    <source>
        <dbReference type="ARBA" id="ARBA00004651"/>
    </source>
</evidence>
<evidence type="ECO:0000256" key="4">
    <source>
        <dbReference type="ARBA" id="ARBA00022692"/>
    </source>
</evidence>
<feature type="compositionally biased region" description="Basic and acidic residues" evidence="11">
    <location>
        <begin position="964"/>
        <end position="973"/>
    </location>
</feature>
<feature type="domain" description="HAMP" evidence="13">
    <location>
        <begin position="542"/>
        <end position="595"/>
    </location>
</feature>
<dbReference type="InterPro" id="IPR004089">
    <property type="entry name" value="MCPsignal_dom"/>
</dbReference>
<keyword evidence="5" id="KW-1133">Transmembrane helix</keyword>
<reference evidence="14 15" key="1">
    <citation type="submission" date="2020-07" db="EMBL/GenBank/DDBJ databases">
        <title>Halosimplex litoreum sp. nov. and Halosimplex rubrum sp. nov., isolated from different salt environments.</title>
        <authorList>
            <person name="Cui H."/>
        </authorList>
    </citation>
    <scope>NUCLEOTIDE SEQUENCE [LARGE SCALE GENOMIC DNA]</scope>
    <source>
        <strain evidence="14 15">R2</strain>
    </source>
</reference>